<dbReference type="STRING" id="414048.SAMN04489864_1098"/>
<dbReference type="AlphaFoldDB" id="A0A1I2Z7S0"/>
<organism evidence="1 2">
    <name type="scientific">Pedobacter insulae</name>
    <dbReference type="NCBI Taxonomy" id="414048"/>
    <lineage>
        <taxon>Bacteria</taxon>
        <taxon>Pseudomonadati</taxon>
        <taxon>Bacteroidota</taxon>
        <taxon>Sphingobacteriia</taxon>
        <taxon>Sphingobacteriales</taxon>
        <taxon>Sphingobacteriaceae</taxon>
        <taxon>Pedobacter</taxon>
    </lineage>
</organism>
<protein>
    <submittedName>
        <fullName evidence="1">Uncharacterized protein</fullName>
    </submittedName>
</protein>
<evidence type="ECO:0000313" key="1">
    <source>
        <dbReference type="EMBL" id="SFH33081.1"/>
    </source>
</evidence>
<accession>A0A1I2Z7S0</accession>
<sequence length="210" mass="24853">MDEIIIKKDRDEEIWNRDLILLIRDSLKDEFPNISVFKGKVLKDIFLYNDDKFGYSLQLGFVDQDIVIYDQTMDISDFKAVKNIFLHNIKDNRDTLVIPKIIIELKYDGITSHGLITYSNYAADIKSIFPQCKYFLALKYQKGSSINKLFRHGRFFDKIIFFNDLKSPGKYFEGTFESDLIANEDLKARYDEFIEEIKKELRTKKTHFVK</sequence>
<dbReference type="EMBL" id="FOPP01000009">
    <property type="protein sequence ID" value="SFH33081.1"/>
    <property type="molecule type" value="Genomic_DNA"/>
</dbReference>
<evidence type="ECO:0000313" key="2">
    <source>
        <dbReference type="Proteomes" id="UP000199666"/>
    </source>
</evidence>
<dbReference type="OrthoDB" id="3078667at2"/>
<proteinExistence type="predicted"/>
<dbReference type="RefSeq" id="WP_090995762.1">
    <property type="nucleotide sequence ID" value="NZ_FOPP01000009.1"/>
</dbReference>
<gene>
    <name evidence="1" type="ORF">SAMN04489864_1098</name>
</gene>
<dbReference type="Proteomes" id="UP000199666">
    <property type="component" value="Unassembled WGS sequence"/>
</dbReference>
<keyword evidence="2" id="KW-1185">Reference proteome</keyword>
<reference evidence="1 2" key="1">
    <citation type="submission" date="2016-10" db="EMBL/GenBank/DDBJ databases">
        <authorList>
            <person name="de Groot N.N."/>
        </authorList>
    </citation>
    <scope>NUCLEOTIDE SEQUENCE [LARGE SCALE GENOMIC DNA]</scope>
    <source>
        <strain evidence="1 2">DSM 18684</strain>
    </source>
</reference>
<name>A0A1I2Z7S0_9SPHI</name>